<evidence type="ECO:0000313" key="4">
    <source>
        <dbReference type="Proteomes" id="UP000596660"/>
    </source>
</evidence>
<reference evidence="3" key="1">
    <citation type="journal article" date="2017" name="Nature">
        <title>The genome of Chenopodium quinoa.</title>
        <authorList>
            <person name="Jarvis D.E."/>
            <person name="Ho Y.S."/>
            <person name="Lightfoot D.J."/>
            <person name="Schmoeckel S.M."/>
            <person name="Li B."/>
            <person name="Borm T.J.A."/>
            <person name="Ohyanagi H."/>
            <person name="Mineta K."/>
            <person name="Michell C.T."/>
            <person name="Saber N."/>
            <person name="Kharbatia N.M."/>
            <person name="Rupper R.R."/>
            <person name="Sharp A.R."/>
            <person name="Dally N."/>
            <person name="Boughton B.A."/>
            <person name="Woo Y.H."/>
            <person name="Gao G."/>
            <person name="Schijlen E.G.W.M."/>
            <person name="Guo X."/>
            <person name="Momin A.A."/>
            <person name="Negrao S."/>
            <person name="Al-Babili S."/>
            <person name="Gehring C."/>
            <person name="Roessner U."/>
            <person name="Jung C."/>
            <person name="Murphy K."/>
            <person name="Arold S.T."/>
            <person name="Gojobori T."/>
            <person name="van der Linden C.G."/>
            <person name="van Loo E.N."/>
            <person name="Jellen E.N."/>
            <person name="Maughan P.J."/>
            <person name="Tester M."/>
        </authorList>
    </citation>
    <scope>NUCLEOTIDE SEQUENCE [LARGE SCALE GENOMIC DNA]</scope>
    <source>
        <strain evidence="3">cv. PI 614886</strain>
    </source>
</reference>
<dbReference type="Pfam" id="PF13963">
    <property type="entry name" value="Transpos_assoc"/>
    <property type="match status" value="1"/>
</dbReference>
<evidence type="ECO:0000259" key="2">
    <source>
        <dbReference type="Pfam" id="PF13963"/>
    </source>
</evidence>
<dbReference type="PANTHER" id="PTHR48451:SF1">
    <property type="entry name" value="DUF4218 DOMAIN-CONTAINING PROTEIN"/>
    <property type="match status" value="1"/>
</dbReference>
<dbReference type="InterPro" id="IPR029480">
    <property type="entry name" value="Transpos_assoc"/>
</dbReference>
<evidence type="ECO:0000256" key="1">
    <source>
        <dbReference type="SAM" id="MobiDB-lite"/>
    </source>
</evidence>
<dbReference type="AlphaFoldDB" id="A0A803MXA6"/>
<reference evidence="3" key="2">
    <citation type="submission" date="2021-03" db="UniProtKB">
        <authorList>
            <consortium name="EnsemblPlants"/>
        </authorList>
    </citation>
    <scope>IDENTIFICATION</scope>
</reference>
<name>A0A803MXA6_CHEQI</name>
<evidence type="ECO:0000313" key="3">
    <source>
        <dbReference type="EnsemblPlants" id="AUR62036836-RA:cds"/>
    </source>
</evidence>
<accession>A0A803MXA6</accession>
<feature type="region of interest" description="Disordered" evidence="1">
    <location>
        <begin position="93"/>
        <end position="135"/>
    </location>
</feature>
<dbReference type="Proteomes" id="UP000596660">
    <property type="component" value="Unplaced"/>
</dbReference>
<protein>
    <recommendedName>
        <fullName evidence="2">Transposase-associated domain-containing protein</fullName>
    </recommendedName>
</protein>
<feature type="compositionally biased region" description="Basic residues" evidence="1">
    <location>
        <begin position="123"/>
        <end position="132"/>
    </location>
</feature>
<dbReference type="EnsemblPlants" id="AUR62036836-RA">
    <property type="protein sequence ID" value="AUR62036836-RA:cds"/>
    <property type="gene ID" value="AUR62036836"/>
</dbReference>
<sequence length="211" mass="24585">MDTEEDDEPEILCPCTNYVNRFWFPREEVFNHLIANRFNKRYKVWNFHGGGLTTGFSSRGNGHQCDNQNTLDNMDEMLNDIFRDVIGDEFSSKLNRAPRNNDDDDTASNEDGSLFPNVGRPLGVKKKNKGKKVSLDEDTLTKTHRYVLFNCDEISDYISEHQDLVNRQRSQGRRGKRSRWVRAQDHSHDIGAWFKDRVREENVSKEIKALS</sequence>
<proteinExistence type="predicted"/>
<feature type="domain" description="Transposase-associated" evidence="2">
    <location>
        <begin position="6"/>
        <end position="49"/>
    </location>
</feature>
<keyword evidence="4" id="KW-1185">Reference proteome</keyword>
<organism evidence="3 4">
    <name type="scientific">Chenopodium quinoa</name>
    <name type="common">Quinoa</name>
    <dbReference type="NCBI Taxonomy" id="63459"/>
    <lineage>
        <taxon>Eukaryota</taxon>
        <taxon>Viridiplantae</taxon>
        <taxon>Streptophyta</taxon>
        <taxon>Embryophyta</taxon>
        <taxon>Tracheophyta</taxon>
        <taxon>Spermatophyta</taxon>
        <taxon>Magnoliopsida</taxon>
        <taxon>eudicotyledons</taxon>
        <taxon>Gunneridae</taxon>
        <taxon>Pentapetalae</taxon>
        <taxon>Caryophyllales</taxon>
        <taxon>Chenopodiaceae</taxon>
        <taxon>Chenopodioideae</taxon>
        <taxon>Atripliceae</taxon>
        <taxon>Chenopodium</taxon>
    </lineage>
</organism>
<dbReference type="Gramene" id="AUR62036836-RA">
    <property type="protein sequence ID" value="AUR62036836-RA:cds"/>
    <property type="gene ID" value="AUR62036836"/>
</dbReference>
<dbReference type="PANTHER" id="PTHR48451">
    <property type="entry name" value="DUF4218 DOMAIN-CONTAINING PROTEIN"/>
    <property type="match status" value="1"/>
</dbReference>